<gene>
    <name evidence="1" type="ORF">HQN85_07885</name>
</gene>
<dbReference type="Proteomes" id="UP000762110">
    <property type="component" value="Unassembled WGS sequence"/>
</dbReference>
<organism evidence="1 2">
    <name type="scientific">Pedobacter boryungensis</name>
    <dbReference type="NCBI Taxonomy" id="869962"/>
    <lineage>
        <taxon>Bacteria</taxon>
        <taxon>Pseudomonadati</taxon>
        <taxon>Bacteroidota</taxon>
        <taxon>Sphingobacteriia</taxon>
        <taxon>Sphingobacteriales</taxon>
        <taxon>Sphingobacteriaceae</taxon>
        <taxon>Pedobacter</taxon>
    </lineage>
</organism>
<keyword evidence="2" id="KW-1185">Reference proteome</keyword>
<accession>A0ABX2DC45</accession>
<name>A0ABX2DC45_9SPHI</name>
<evidence type="ECO:0000313" key="2">
    <source>
        <dbReference type="Proteomes" id="UP000762110"/>
    </source>
</evidence>
<reference evidence="1 2" key="1">
    <citation type="submission" date="2020-05" db="EMBL/GenBank/DDBJ databases">
        <title>Description of Pedobacter foliorum sp. nov.</title>
        <authorList>
            <person name="Qi S."/>
            <person name="Carlier A."/>
            <person name="Cnockaert M."/>
            <person name="Vandamme P."/>
        </authorList>
    </citation>
    <scope>NUCLEOTIDE SEQUENCE [LARGE SCALE GENOMIC DNA]</scope>
    <source>
        <strain evidence="1 2">LMG 31300</strain>
    </source>
</reference>
<protein>
    <submittedName>
        <fullName evidence="1">Uncharacterized protein</fullName>
    </submittedName>
</protein>
<sequence length="323" mass="36688">MTFIASVIAKEGVAIIADSLVTTSIPSLDFQTFQEYLTKASKESGKEIVINTKEIAKLFKVKPSHTKDYEEKLYKYDKYTAITTAGSASINNKRIKKLIGEAIRTLKPNGRNNAKEIIAKIDSLKEFIVKEVKKFLEKNSRISETIFLVTFYSPTPNKTTVYKLTVNKATNDSLKDESFEYVSILQQPDQFKVICDGQNRLAERLLFGDLNGLFEIIPRIIGKVAKDFSLPAEKVGEEYWMEVIQDKSIIDDKMMQDMKIYRLTELSLQQAVDLATLLMRIEIDIQKYTENIPTVGGVIKLAVIDNDGFRFISGNEIVKHEVF</sequence>
<evidence type="ECO:0000313" key="1">
    <source>
        <dbReference type="EMBL" id="NQX31640.1"/>
    </source>
</evidence>
<dbReference type="RefSeq" id="WP_173270972.1">
    <property type="nucleotide sequence ID" value="NZ_JABMKV010000002.1"/>
</dbReference>
<dbReference type="EMBL" id="JABMKV010000002">
    <property type="protein sequence ID" value="NQX31640.1"/>
    <property type="molecule type" value="Genomic_DNA"/>
</dbReference>
<comment type="caution">
    <text evidence="1">The sequence shown here is derived from an EMBL/GenBank/DDBJ whole genome shotgun (WGS) entry which is preliminary data.</text>
</comment>
<proteinExistence type="predicted"/>